<dbReference type="GO" id="GO:0030163">
    <property type="term" value="P:protein catabolic process"/>
    <property type="evidence" value="ECO:0007669"/>
    <property type="project" value="InterPro"/>
</dbReference>
<feature type="region of interest" description="Disordered" evidence="4">
    <location>
        <begin position="795"/>
        <end position="817"/>
    </location>
</feature>
<accession>A0A540VD59</accession>
<dbReference type="Pfam" id="PF13654">
    <property type="entry name" value="AAA_32"/>
    <property type="match status" value="1"/>
</dbReference>
<feature type="coiled-coil region" evidence="3">
    <location>
        <begin position="202"/>
        <end position="229"/>
    </location>
</feature>
<dbReference type="GO" id="GO:0004176">
    <property type="term" value="F:ATP-dependent peptidase activity"/>
    <property type="evidence" value="ECO:0007669"/>
    <property type="project" value="UniProtKB-UniRule"/>
</dbReference>
<dbReference type="RefSeq" id="WP_141611098.1">
    <property type="nucleotide sequence ID" value="NZ_VIGC02000021.1"/>
</dbReference>
<comment type="catalytic activity">
    <reaction evidence="2">
        <text>Hydrolysis of proteins in presence of ATP.</text>
        <dbReference type="EC" id="3.4.21.53"/>
    </reaction>
</comment>
<feature type="region of interest" description="Disordered" evidence="4">
    <location>
        <begin position="769"/>
        <end position="788"/>
    </location>
</feature>
<evidence type="ECO:0000313" key="6">
    <source>
        <dbReference type="EMBL" id="TQE94706.1"/>
    </source>
</evidence>
<dbReference type="Pfam" id="PF20436">
    <property type="entry name" value="LonB_AAA-LID"/>
    <property type="match status" value="1"/>
</dbReference>
<evidence type="ECO:0000256" key="4">
    <source>
        <dbReference type="SAM" id="MobiDB-lite"/>
    </source>
</evidence>
<dbReference type="SUPFAM" id="SSF54211">
    <property type="entry name" value="Ribosomal protein S5 domain 2-like"/>
    <property type="match status" value="1"/>
</dbReference>
<dbReference type="InterPro" id="IPR020568">
    <property type="entry name" value="Ribosomal_Su5_D2-typ_SF"/>
</dbReference>
<keyword evidence="7" id="KW-1185">Reference proteome</keyword>
<dbReference type="OrthoDB" id="9758568at2"/>
<proteinExistence type="inferred from homology"/>
<comment type="similarity">
    <text evidence="2">Belongs to the peptidase S16 family.</text>
</comment>
<dbReference type="PROSITE" id="PS51786">
    <property type="entry name" value="LON_PROTEOLYTIC"/>
    <property type="match status" value="1"/>
</dbReference>
<dbReference type="GO" id="GO:0005524">
    <property type="term" value="F:ATP binding"/>
    <property type="evidence" value="ECO:0007669"/>
    <property type="project" value="InterPro"/>
</dbReference>
<keyword evidence="1 2" id="KW-0645">Protease</keyword>
<dbReference type="PRINTS" id="PR00830">
    <property type="entry name" value="ENDOLAPTASE"/>
</dbReference>
<evidence type="ECO:0000313" key="7">
    <source>
        <dbReference type="Proteomes" id="UP000317371"/>
    </source>
</evidence>
<dbReference type="InterPro" id="IPR008269">
    <property type="entry name" value="Lon_proteolytic"/>
</dbReference>
<dbReference type="InterPro" id="IPR046843">
    <property type="entry name" value="LonB_AAA-LID"/>
</dbReference>
<dbReference type="Gene3D" id="3.30.230.10">
    <property type="match status" value="1"/>
</dbReference>
<evidence type="ECO:0000259" key="5">
    <source>
        <dbReference type="PROSITE" id="PS51786"/>
    </source>
</evidence>
<reference evidence="6 7" key="1">
    <citation type="submission" date="2019-06" db="EMBL/GenBank/DDBJ databases">
        <title>Genome sequence of Litorilinea aerophila BAA-2444.</title>
        <authorList>
            <person name="Maclea K.S."/>
            <person name="Maurais E.G."/>
            <person name="Iannazzi L.C."/>
        </authorList>
    </citation>
    <scope>NUCLEOTIDE SEQUENCE [LARGE SCALE GENOMIC DNA]</scope>
    <source>
        <strain evidence="6 7">ATCC BAA-2444</strain>
    </source>
</reference>
<keyword evidence="3" id="KW-0175">Coiled coil</keyword>
<keyword evidence="2" id="KW-0378">Hydrolase</keyword>
<dbReference type="InterPro" id="IPR041699">
    <property type="entry name" value="AAA_32"/>
</dbReference>
<dbReference type="InterPro" id="IPR014721">
    <property type="entry name" value="Ribsml_uS5_D2-typ_fold_subgr"/>
</dbReference>
<evidence type="ECO:0000256" key="1">
    <source>
        <dbReference type="ARBA" id="ARBA00022670"/>
    </source>
</evidence>
<evidence type="ECO:0000256" key="3">
    <source>
        <dbReference type="SAM" id="Coils"/>
    </source>
</evidence>
<gene>
    <name evidence="6" type="ORF">FKZ61_15715</name>
</gene>
<sequence>MDTVQPLPPEALYRRCDPADFSFETTDDLVEAPEVLGQERAIQAIQLGINIQRQGYNIFALGPRGTGKYTLIRKLVEERARNEPPPSDWCYVNNFEQPYRPRALRLPQGRAREFQRDMMRLVEDLQTALSSAFESEEYQNRRQALEQEFQEQQQESLRELQERAREKSFTLLRTPSGLAFAPLRNGEVMPPEEFQKLPEEEQKRIQAEVEELQEQLQKVLYQVPRWEREFRRRLRELNQEISAFVVKDLIDDLLQKYADLPAVVEYLHAVQRDVGENLEAFLSGGESKGQDGATAALALSLPDSFKINPALRRYQVNVLVDSSDVQGAPVIYESNPTYLNLIGRIEQMAMMGALVTDFTLIKPGVLHRANGGYLILDALKVLANPYAWEGLKRVLEFQAIRIESPLQMLSLTSTVSLEPEPIPLDVKVILMGDRLLYYLLSQYDPDFSELFKVAADFDDEFKRDAESQQAYAQLIAAIVRREQLRPFDRSAVCRVIEHAARLVSDSERLTAQLQTIVDLLEEADHWAQQAGAEVVSAQHVQQAIDAQIFRADRLRERMLEETLRETIHIETTGERVGQINGLSVLQLGNFAFGRPSRITATVHMGRGEVIDIEREVAMGGPIHSKGVLILASLLRSRYASDRPLSLGASLVFEQSYGGVDGDSASSAEFYALLSAIAQVPIKQSLAVTGSVDQHGRVQAIGGVNEKIEGFFDLCNSRGLTGDQGVLIPASNVQHLMLRQDVVDAVAAGKFHIYPVEHVDQGIEILTGVPAGERDEEGNYPEGSINQRVETRLAQLAEKRKEFDRRDETERRDESEQK</sequence>
<dbReference type="GO" id="GO:0004252">
    <property type="term" value="F:serine-type endopeptidase activity"/>
    <property type="evidence" value="ECO:0007669"/>
    <property type="project" value="UniProtKB-UniRule"/>
</dbReference>
<feature type="active site" evidence="2">
    <location>
        <position position="663"/>
    </location>
</feature>
<dbReference type="AlphaFoldDB" id="A0A540VD59"/>
<dbReference type="InterPro" id="IPR027417">
    <property type="entry name" value="P-loop_NTPase"/>
</dbReference>
<feature type="active site" evidence="2">
    <location>
        <position position="706"/>
    </location>
</feature>
<keyword evidence="2" id="KW-0720">Serine protease</keyword>
<dbReference type="GO" id="GO:0006508">
    <property type="term" value="P:proteolysis"/>
    <property type="evidence" value="ECO:0007669"/>
    <property type="project" value="UniProtKB-KW"/>
</dbReference>
<evidence type="ECO:0000256" key="2">
    <source>
        <dbReference type="PROSITE-ProRule" id="PRU01122"/>
    </source>
</evidence>
<dbReference type="InterPro" id="IPR046844">
    <property type="entry name" value="Lon-like_helical"/>
</dbReference>
<dbReference type="Gene3D" id="1.10.8.60">
    <property type="match status" value="1"/>
</dbReference>
<comment type="caution">
    <text evidence="6">The sequence shown here is derived from an EMBL/GenBank/DDBJ whole genome shotgun (WGS) entry which is preliminary data.</text>
</comment>
<dbReference type="EMBL" id="VIGC01000021">
    <property type="protein sequence ID" value="TQE94706.1"/>
    <property type="molecule type" value="Genomic_DNA"/>
</dbReference>
<dbReference type="Gene3D" id="3.40.50.300">
    <property type="entry name" value="P-loop containing nucleotide triphosphate hydrolases"/>
    <property type="match status" value="2"/>
</dbReference>
<dbReference type="EC" id="3.4.21.53" evidence="2"/>
<protein>
    <recommendedName>
        <fullName evidence="2">endopeptidase La</fullName>
        <ecNumber evidence="2">3.4.21.53</ecNumber>
    </recommendedName>
</protein>
<dbReference type="PANTHER" id="PTHR10046">
    <property type="entry name" value="ATP DEPENDENT LON PROTEASE FAMILY MEMBER"/>
    <property type="match status" value="1"/>
</dbReference>
<dbReference type="Pfam" id="PF20437">
    <property type="entry name" value="LonC_helical"/>
    <property type="match status" value="1"/>
</dbReference>
<dbReference type="InterPro" id="IPR027065">
    <property type="entry name" value="Lon_Prtase"/>
</dbReference>
<dbReference type="Pfam" id="PF05362">
    <property type="entry name" value="Lon_C"/>
    <property type="match status" value="1"/>
</dbReference>
<feature type="domain" description="Lon proteolytic" evidence="5">
    <location>
        <begin position="573"/>
        <end position="768"/>
    </location>
</feature>
<dbReference type="InParanoid" id="A0A540VD59"/>
<organism evidence="6 7">
    <name type="scientific">Litorilinea aerophila</name>
    <dbReference type="NCBI Taxonomy" id="1204385"/>
    <lineage>
        <taxon>Bacteria</taxon>
        <taxon>Bacillati</taxon>
        <taxon>Chloroflexota</taxon>
        <taxon>Caldilineae</taxon>
        <taxon>Caldilineales</taxon>
        <taxon>Caldilineaceae</taxon>
        <taxon>Litorilinea</taxon>
    </lineage>
</organism>
<dbReference type="SUPFAM" id="SSF52540">
    <property type="entry name" value="P-loop containing nucleoside triphosphate hydrolases"/>
    <property type="match status" value="1"/>
</dbReference>
<feature type="compositionally biased region" description="Basic and acidic residues" evidence="4">
    <location>
        <begin position="796"/>
        <end position="817"/>
    </location>
</feature>
<feature type="coiled-coil region" evidence="3">
    <location>
        <begin position="135"/>
        <end position="167"/>
    </location>
</feature>
<dbReference type="Proteomes" id="UP000317371">
    <property type="component" value="Unassembled WGS sequence"/>
</dbReference>
<name>A0A540VD59_9CHLR</name>